<dbReference type="PANTHER" id="PTHR31332">
    <property type="entry name" value="7-HYDROXYMETHYL CHLOROPHYLL A REDUCTASE, CHLOROPLASTIC"/>
    <property type="match status" value="1"/>
</dbReference>
<dbReference type="GO" id="GO:0033354">
    <property type="term" value="P:chlorophyll cycle"/>
    <property type="evidence" value="ECO:0000318"/>
    <property type="project" value="GO_Central"/>
</dbReference>
<accession>B9TFX7</accession>
<organism evidence="3 4">
    <name type="scientific">Ricinus communis</name>
    <name type="common">Castor bean</name>
    <dbReference type="NCBI Taxonomy" id="3988"/>
    <lineage>
        <taxon>Eukaryota</taxon>
        <taxon>Viridiplantae</taxon>
        <taxon>Streptophyta</taxon>
        <taxon>Embryophyta</taxon>
        <taxon>Tracheophyta</taxon>
        <taxon>Spermatophyta</taxon>
        <taxon>Magnoliopsida</taxon>
        <taxon>eudicotyledons</taxon>
        <taxon>Gunneridae</taxon>
        <taxon>Pentapetalae</taxon>
        <taxon>rosids</taxon>
        <taxon>fabids</taxon>
        <taxon>Malpighiales</taxon>
        <taxon>Euphorbiaceae</taxon>
        <taxon>Acalyphoideae</taxon>
        <taxon>Acalypheae</taxon>
        <taxon>Ricinus</taxon>
    </lineage>
</organism>
<proteinExistence type="predicted"/>
<feature type="domain" description="Coenzyme F420 hydrogenase/dehydrogenase beta subunit N-terminal" evidence="1">
    <location>
        <begin position="5"/>
        <end position="79"/>
    </location>
</feature>
<dbReference type="GO" id="GO:0090415">
    <property type="term" value="F:7-hydroxymethyl chlorophyll a reductase activity"/>
    <property type="evidence" value="ECO:0000318"/>
    <property type="project" value="GO_Central"/>
</dbReference>
<evidence type="ECO:0000259" key="2">
    <source>
        <dbReference type="Pfam" id="PF04432"/>
    </source>
</evidence>
<dbReference type="AlphaFoldDB" id="B9TFX7"/>
<evidence type="ECO:0000313" key="4">
    <source>
        <dbReference type="Proteomes" id="UP000008311"/>
    </source>
</evidence>
<dbReference type="EMBL" id="EQ980188">
    <property type="protein sequence ID" value="EEF25237.1"/>
    <property type="molecule type" value="Genomic_DNA"/>
</dbReference>
<name>B9TFX7_RICCO</name>
<reference evidence="4" key="1">
    <citation type="journal article" date="2010" name="Nat. Biotechnol.">
        <title>Draft genome sequence of the oilseed species Ricinus communis.</title>
        <authorList>
            <person name="Chan A.P."/>
            <person name="Crabtree J."/>
            <person name="Zhao Q."/>
            <person name="Lorenzi H."/>
            <person name="Orvis J."/>
            <person name="Puiu D."/>
            <person name="Melake-Berhan A."/>
            <person name="Jones K.M."/>
            <person name="Redman J."/>
            <person name="Chen G."/>
            <person name="Cahoon E.B."/>
            <person name="Gedil M."/>
            <person name="Stanke M."/>
            <person name="Haas B.J."/>
            <person name="Wortman J.R."/>
            <person name="Fraser-Liggett C.M."/>
            <person name="Ravel J."/>
            <person name="Rabinowicz P.D."/>
        </authorList>
    </citation>
    <scope>NUCLEOTIDE SEQUENCE [LARGE SCALE GENOMIC DNA]</scope>
    <source>
        <strain evidence="4">cv. Hale</strain>
    </source>
</reference>
<dbReference type="Pfam" id="PF04422">
    <property type="entry name" value="FrhB_FdhB_N"/>
    <property type="match status" value="1"/>
</dbReference>
<protein>
    <recommendedName>
        <fullName evidence="5">Coenzyme F420 hydrogenase</fullName>
    </recommendedName>
</protein>
<dbReference type="PANTHER" id="PTHR31332:SF0">
    <property type="entry name" value="7-HYDROXYMETHYL CHLOROPHYLL A REDUCTASE, CHLOROPLASTIC"/>
    <property type="match status" value="1"/>
</dbReference>
<dbReference type="InterPro" id="IPR045220">
    <property type="entry name" value="FRHB/FDHB/HCAR-like"/>
</dbReference>
<sequence length="294" mass="32346">MHIRTGYALDEQIRFQGSSGGVLSALLTYLLESGKVDFVAHIKADPADPLGNAMTISRNRAEVLGGAGSRYAPSSPLAQLQQLLQMEGRFAIVGKPCDIAGLRAIVREQLVPAERIPYMLSFMCAGIPSRKGTLAILKKLDVAPQDVASFTFRGNGWPGMSTATTHDGRKQEMDYASSWGTILNRHLQFRCKVCPDGIGEFADVVGADAWYGKDGYPDFAERAGRSLILSRTRVGEQLVQEAAQAGYIAMEGLAREEIAKMQPYQENRKKMIFARTMALRLTGRMTPRYRGLRL</sequence>
<evidence type="ECO:0000313" key="3">
    <source>
        <dbReference type="EMBL" id="EEF25237.1"/>
    </source>
</evidence>
<dbReference type="InterPro" id="IPR007525">
    <property type="entry name" value="FrhB_FdhB_C"/>
</dbReference>
<dbReference type="GO" id="GO:0009507">
    <property type="term" value="C:chloroplast"/>
    <property type="evidence" value="ECO:0000318"/>
    <property type="project" value="GO_Central"/>
</dbReference>
<gene>
    <name evidence="3" type="ORF">RCOM_1804510</name>
</gene>
<keyword evidence="4" id="KW-1185">Reference proteome</keyword>
<dbReference type="Proteomes" id="UP000008311">
    <property type="component" value="Unassembled WGS sequence"/>
</dbReference>
<feature type="non-terminal residue" evidence="3">
    <location>
        <position position="294"/>
    </location>
</feature>
<dbReference type="InParanoid" id="B9TFX7"/>
<evidence type="ECO:0008006" key="5">
    <source>
        <dbReference type="Google" id="ProtNLM"/>
    </source>
</evidence>
<feature type="domain" description="Coenzyme F420 hydrogenase/dehydrogenase beta subunit C-terminal" evidence="2">
    <location>
        <begin position="89"/>
        <end position="253"/>
    </location>
</feature>
<dbReference type="InterPro" id="IPR007516">
    <property type="entry name" value="Co_F420_Hydgase/DH_bsu_N"/>
</dbReference>
<evidence type="ECO:0000259" key="1">
    <source>
        <dbReference type="Pfam" id="PF04422"/>
    </source>
</evidence>
<dbReference type="Pfam" id="PF04432">
    <property type="entry name" value="FrhB_FdhB_C"/>
    <property type="match status" value="1"/>
</dbReference>